<evidence type="ECO:0000256" key="5">
    <source>
        <dbReference type="SAM" id="MobiDB-lite"/>
    </source>
</evidence>
<feature type="region of interest" description="Disordered" evidence="5">
    <location>
        <begin position="25"/>
        <end position="47"/>
    </location>
</feature>
<keyword evidence="7" id="KW-0732">Signal</keyword>
<proteinExistence type="predicted"/>
<comment type="subcellular location">
    <subcellularLocation>
        <location evidence="1">Membrane</location>
        <topology evidence="1">Multi-pass membrane protein</topology>
    </subcellularLocation>
</comment>
<keyword evidence="3 6" id="KW-1133">Transmembrane helix</keyword>
<dbReference type="OrthoDB" id="8843254at2759"/>
<feature type="transmembrane region" description="Helical" evidence="6">
    <location>
        <begin position="137"/>
        <end position="159"/>
    </location>
</feature>
<sequence>MRSLLPLPILAPILARLAAKELGAKAGSEGSGSRDPSTEAPRAAGHSRPCRICPLHPVTGTAAARGGTGTCVQPTHTLRWLFLGFLVNMMGCKSNSLTCLQGGKPGLPLATATDSTATLNKLALATGGTEKSWYRCIFPFGIVSVVIGVAATCITFTINGPQMDIAKVVSVATLIFGVGLLVTAYVCWRAKRERQRKRQHQEPVPLEQGAL</sequence>
<feature type="chain" id="PRO_5012098743" evidence="7">
    <location>
        <begin position="20"/>
        <end position="211"/>
    </location>
</feature>
<keyword evidence="9" id="KW-1185">Reference proteome</keyword>
<keyword evidence="4 6" id="KW-0472">Membrane</keyword>
<evidence type="ECO:0000256" key="2">
    <source>
        <dbReference type="ARBA" id="ARBA00022692"/>
    </source>
</evidence>
<evidence type="ECO:0000256" key="3">
    <source>
        <dbReference type="ARBA" id="ARBA00022989"/>
    </source>
</evidence>
<feature type="signal peptide" evidence="7">
    <location>
        <begin position="1"/>
        <end position="19"/>
    </location>
</feature>
<evidence type="ECO:0000256" key="7">
    <source>
        <dbReference type="SAM" id="SignalP"/>
    </source>
</evidence>
<evidence type="ECO:0000313" key="8">
    <source>
        <dbReference type="EMBL" id="OPJ87604.1"/>
    </source>
</evidence>
<accession>A0A1V4KT20</accession>
<dbReference type="AlphaFoldDB" id="A0A1V4KT20"/>
<evidence type="ECO:0000256" key="4">
    <source>
        <dbReference type="ARBA" id="ARBA00023136"/>
    </source>
</evidence>
<comment type="caution">
    <text evidence="8">The sequence shown here is derived from an EMBL/GenBank/DDBJ whole genome shotgun (WGS) entry which is preliminary data.</text>
</comment>
<dbReference type="InterPro" id="IPR032536">
    <property type="entry name" value="TMEM100"/>
</dbReference>
<dbReference type="EMBL" id="LSYS01001700">
    <property type="protein sequence ID" value="OPJ87604.1"/>
    <property type="molecule type" value="Genomic_DNA"/>
</dbReference>
<evidence type="ECO:0000256" key="1">
    <source>
        <dbReference type="ARBA" id="ARBA00004141"/>
    </source>
</evidence>
<gene>
    <name evidence="8" type="ORF">AV530_001045</name>
</gene>
<dbReference type="PANTHER" id="PTHR16100:SF5">
    <property type="entry name" value="TRANSMEMBRANE PROTEIN 100"/>
    <property type="match status" value="1"/>
</dbReference>
<evidence type="ECO:0000313" key="9">
    <source>
        <dbReference type="Proteomes" id="UP000190648"/>
    </source>
</evidence>
<evidence type="ECO:0000256" key="6">
    <source>
        <dbReference type="SAM" id="Phobius"/>
    </source>
</evidence>
<protein>
    <submittedName>
        <fullName evidence="8">Transmembrane protein 100-like</fullName>
    </submittedName>
</protein>
<dbReference type="PANTHER" id="PTHR16100">
    <property type="entry name" value="PHOSPHOINOSITIDE-INTERACTING PROTEIN FAMILY MEMBER"/>
    <property type="match status" value="1"/>
</dbReference>
<dbReference type="Pfam" id="PF16311">
    <property type="entry name" value="TMEM100"/>
    <property type="match status" value="1"/>
</dbReference>
<reference evidence="8 9" key="1">
    <citation type="submission" date="2016-02" db="EMBL/GenBank/DDBJ databases">
        <title>Band-tailed pigeon sequencing and assembly.</title>
        <authorList>
            <person name="Soares A.E."/>
            <person name="Novak B.J."/>
            <person name="Rice E.S."/>
            <person name="O'Connell B."/>
            <person name="Chang D."/>
            <person name="Weber S."/>
            <person name="Shapiro B."/>
        </authorList>
    </citation>
    <scope>NUCLEOTIDE SEQUENCE [LARGE SCALE GENOMIC DNA]</scope>
    <source>
        <strain evidence="8">BTP2013</strain>
        <tissue evidence="8">Blood</tissue>
    </source>
</reference>
<feature type="transmembrane region" description="Helical" evidence="6">
    <location>
        <begin position="165"/>
        <end position="188"/>
    </location>
</feature>
<dbReference type="GO" id="GO:0005886">
    <property type="term" value="C:plasma membrane"/>
    <property type="evidence" value="ECO:0007669"/>
    <property type="project" value="TreeGrafter"/>
</dbReference>
<name>A0A1V4KT20_PATFA</name>
<dbReference type="GO" id="GO:0071773">
    <property type="term" value="P:cellular response to BMP stimulus"/>
    <property type="evidence" value="ECO:0007669"/>
    <property type="project" value="TreeGrafter"/>
</dbReference>
<keyword evidence="2 6" id="KW-0812">Transmembrane</keyword>
<organism evidence="8 9">
    <name type="scientific">Patagioenas fasciata monilis</name>
    <dbReference type="NCBI Taxonomy" id="372326"/>
    <lineage>
        <taxon>Eukaryota</taxon>
        <taxon>Metazoa</taxon>
        <taxon>Chordata</taxon>
        <taxon>Craniata</taxon>
        <taxon>Vertebrata</taxon>
        <taxon>Euteleostomi</taxon>
        <taxon>Archelosauria</taxon>
        <taxon>Archosauria</taxon>
        <taxon>Dinosauria</taxon>
        <taxon>Saurischia</taxon>
        <taxon>Theropoda</taxon>
        <taxon>Coelurosauria</taxon>
        <taxon>Aves</taxon>
        <taxon>Neognathae</taxon>
        <taxon>Neoaves</taxon>
        <taxon>Columbimorphae</taxon>
        <taxon>Columbiformes</taxon>
        <taxon>Columbidae</taxon>
        <taxon>Patagioenas</taxon>
    </lineage>
</organism>
<dbReference type="Proteomes" id="UP000190648">
    <property type="component" value="Unassembled WGS sequence"/>
</dbReference>